<sequence>MKLFRIAKQKYIKDFSGEGAKLYGGRWNKRGTRMLYFSTSLSLSVLETLVHFNQENAPDDLYYVEIEISNKLINTISNFSKLKAHLRDNPPHYSTQLFGSKWADKKQDLALAVPSAILLSESNIIVNPLHDAFSKIKTIKVNKLELDARLFVSKP</sequence>
<dbReference type="Proteomes" id="UP001597013">
    <property type="component" value="Unassembled WGS sequence"/>
</dbReference>
<dbReference type="EMBL" id="JBHTJL010000016">
    <property type="protein sequence ID" value="MFD1064022.1"/>
    <property type="molecule type" value="Genomic_DNA"/>
</dbReference>
<evidence type="ECO:0000313" key="2">
    <source>
        <dbReference type="EMBL" id="MFD1064022.1"/>
    </source>
</evidence>
<organism evidence="2 3">
    <name type="scientific">Winogradskyella litorisediminis</name>
    <dbReference type="NCBI Taxonomy" id="1156618"/>
    <lineage>
        <taxon>Bacteria</taxon>
        <taxon>Pseudomonadati</taxon>
        <taxon>Bacteroidota</taxon>
        <taxon>Flavobacteriia</taxon>
        <taxon>Flavobacteriales</taxon>
        <taxon>Flavobacteriaceae</taxon>
        <taxon>Winogradskyella</taxon>
    </lineage>
</organism>
<evidence type="ECO:0000313" key="3">
    <source>
        <dbReference type="Proteomes" id="UP001597013"/>
    </source>
</evidence>
<keyword evidence="3" id="KW-1185">Reference proteome</keyword>
<dbReference type="SMART" id="SM00953">
    <property type="entry name" value="RES"/>
    <property type="match status" value="1"/>
</dbReference>
<accession>A0ABW3N8R0</accession>
<proteinExistence type="predicted"/>
<comment type="caution">
    <text evidence="2">The sequence shown here is derived from an EMBL/GenBank/DDBJ whole genome shotgun (WGS) entry which is preliminary data.</text>
</comment>
<dbReference type="RefSeq" id="WP_386131909.1">
    <property type="nucleotide sequence ID" value="NZ_JBHTJL010000016.1"/>
</dbReference>
<dbReference type="InterPro" id="IPR014914">
    <property type="entry name" value="RES_dom"/>
</dbReference>
<reference evidence="3" key="1">
    <citation type="journal article" date="2019" name="Int. J. Syst. Evol. Microbiol.">
        <title>The Global Catalogue of Microorganisms (GCM) 10K type strain sequencing project: providing services to taxonomists for standard genome sequencing and annotation.</title>
        <authorList>
            <consortium name="The Broad Institute Genomics Platform"/>
            <consortium name="The Broad Institute Genome Sequencing Center for Infectious Disease"/>
            <person name="Wu L."/>
            <person name="Ma J."/>
        </authorList>
    </citation>
    <scope>NUCLEOTIDE SEQUENCE [LARGE SCALE GENOMIC DNA]</scope>
    <source>
        <strain evidence="3">CCUG 62215</strain>
    </source>
</reference>
<protein>
    <submittedName>
        <fullName evidence="2">RES family NAD+ phosphorylase</fullName>
    </submittedName>
</protein>
<evidence type="ECO:0000259" key="1">
    <source>
        <dbReference type="SMART" id="SM00953"/>
    </source>
</evidence>
<feature type="domain" description="RES" evidence="1">
    <location>
        <begin position="14"/>
        <end position="140"/>
    </location>
</feature>
<name>A0ABW3N8R0_9FLAO</name>
<dbReference type="Pfam" id="PF08808">
    <property type="entry name" value="RES"/>
    <property type="match status" value="1"/>
</dbReference>
<gene>
    <name evidence="2" type="ORF">ACFQ1Q_12260</name>
</gene>